<organism evidence="2 3">
    <name type="scientific">Cutibacterium avidum</name>
    <dbReference type="NCBI Taxonomy" id="33010"/>
    <lineage>
        <taxon>Bacteria</taxon>
        <taxon>Bacillati</taxon>
        <taxon>Actinomycetota</taxon>
        <taxon>Actinomycetes</taxon>
        <taxon>Propionibacteriales</taxon>
        <taxon>Propionibacteriaceae</taxon>
        <taxon>Cutibacterium</taxon>
    </lineage>
</organism>
<keyword evidence="1" id="KW-0812">Transmembrane</keyword>
<proteinExistence type="predicted"/>
<evidence type="ECO:0000313" key="2">
    <source>
        <dbReference type="EMBL" id="RFT41546.1"/>
    </source>
</evidence>
<evidence type="ECO:0000313" key="3">
    <source>
        <dbReference type="Proteomes" id="UP000259211"/>
    </source>
</evidence>
<feature type="transmembrane region" description="Helical" evidence="1">
    <location>
        <begin position="70"/>
        <end position="87"/>
    </location>
</feature>
<comment type="caution">
    <text evidence="2">The sequence shown here is derived from an EMBL/GenBank/DDBJ whole genome shotgun (WGS) entry which is preliminary data.</text>
</comment>
<gene>
    <name evidence="2" type="ORF">CHT91_12365</name>
</gene>
<dbReference type="RefSeq" id="WP_117189833.1">
    <property type="nucleotide sequence ID" value="NZ_NOWI01000020.1"/>
</dbReference>
<keyword evidence="1" id="KW-0472">Membrane</keyword>
<feature type="transmembrane region" description="Helical" evidence="1">
    <location>
        <begin position="145"/>
        <end position="168"/>
    </location>
</feature>
<dbReference type="Proteomes" id="UP000259211">
    <property type="component" value="Unassembled WGS sequence"/>
</dbReference>
<accession>A0A3E2D824</accession>
<protein>
    <submittedName>
        <fullName evidence="2">Uncharacterized protein</fullName>
    </submittedName>
</protein>
<dbReference type="AlphaFoldDB" id="A0A3E2D824"/>
<name>A0A3E2D824_9ACTN</name>
<evidence type="ECO:0000256" key="1">
    <source>
        <dbReference type="SAM" id="Phobius"/>
    </source>
</evidence>
<feature type="transmembrane region" description="Helical" evidence="1">
    <location>
        <begin position="12"/>
        <end position="34"/>
    </location>
</feature>
<feature type="transmembrane region" description="Helical" evidence="1">
    <location>
        <begin position="99"/>
        <end position="125"/>
    </location>
</feature>
<dbReference type="EMBL" id="NOWI01000020">
    <property type="protein sequence ID" value="RFT41546.1"/>
    <property type="molecule type" value="Genomic_DNA"/>
</dbReference>
<reference evidence="2 3" key="1">
    <citation type="submission" date="2017-07" db="EMBL/GenBank/DDBJ databases">
        <authorList>
            <person name="Sun Z.S."/>
            <person name="Albrecht U."/>
            <person name="Echele G."/>
            <person name="Lee C.C."/>
        </authorList>
    </citation>
    <scope>NUCLEOTIDE SEQUENCE [LARGE SCALE GENOMIC DNA]</scope>
    <source>
        <strain evidence="2 3">P16-029</strain>
    </source>
</reference>
<sequence length="226" mass="24606">MLEKIFSWLRDGVLDSLYSILGSFVGVLSVFAIFTHVRPLDTLHGWLEALVIPDGWLNSVDTVLASGTPWGWMGVTLAFVGALGMATHDVCRGRSGPTFWFGASLMVTAGMNWLWLILLLIAGFIVSMVDLSKDSSITDSLKEALWRLGGTVVVTLSYGPLEVFGWFIDETPSATRQQIITPDGRPLKIELVGPKPGATEARRKIQPDITTNALQFHNLGGTIGPH</sequence>
<keyword evidence="1" id="KW-1133">Transmembrane helix</keyword>